<dbReference type="Pfam" id="PF17917">
    <property type="entry name" value="RT_RNaseH"/>
    <property type="match status" value="1"/>
</dbReference>
<dbReference type="PROSITE" id="PS50013">
    <property type="entry name" value="CHROMO_2"/>
    <property type="match status" value="1"/>
</dbReference>
<dbReference type="CDD" id="cd01647">
    <property type="entry name" value="RT_LTR"/>
    <property type="match status" value="1"/>
</dbReference>
<dbReference type="VEuPathDB" id="FungiDB:SeMB42_g04823"/>
<dbReference type="InterPro" id="IPR000477">
    <property type="entry name" value="RT_dom"/>
</dbReference>
<dbReference type="Gene3D" id="1.10.340.70">
    <property type="match status" value="1"/>
</dbReference>
<evidence type="ECO:0000256" key="9">
    <source>
        <dbReference type="ARBA" id="ARBA00022801"/>
    </source>
</evidence>
<keyword evidence="3" id="KW-0808">Transferase</keyword>
<evidence type="ECO:0000313" key="21">
    <source>
        <dbReference type="Proteomes" id="UP000320475"/>
    </source>
</evidence>
<comment type="caution">
    <text evidence="20">The sequence shown here is derived from an EMBL/GenBank/DDBJ whole genome shotgun (WGS) entry which is preliminary data.</text>
</comment>
<sequence>MLPHPSQTLDVLYSDYVEIEMLRGDIAGATAELDEARTQVVNEKDPAEVAAKEKEIKESKTKVQSLQRDMRTLMKEARARYDTHVAKNILSTAIPSSTSGVVQPTPLDMKIDDPSKFDGKQNDYARWLFECKNVLSVRTRIDTEEKRIRYLGSRMEGAALMWYELYMNRREAAIIRGEGAIYTYQHFLTAFDTTFKDPLEKQTNRNLVKASKQGKMLFNDYQLHFLNLTLKADLDVNTQIETFLPSLNASVLEAWKPQIIPTTYTEVVSSIRVALQVHHTLQQALSLSRGGGNKGLPLLYNAARDSSKPGPFMANIEKEGWKQRRMKGLCTLCGMSNHKSESCHVYPAHQTNVENFNKWKRVNQGGTTSPNTTKSSVVFNNIHVDNEDVDCDNIDTTTVDNKSTADAYTLYIGVMRPNCASLFFIDFHIPNKTTPTICGKALIDSGANRSLISKEFVNRNGIGTSILSDIMYLTLADGVTKKAVTCQTHSIPLVINGHEERIELPVFDSTEYDMILGLDWLMKHNPRIDWNTHSLIFSDPNLNVCVNMVTNLHATTPAVTNDELYQLPPPSWPMSEFPKVFDMKEQMQLPKQREEWDFDVKFKENEPLPRCRPLFKLPRHQQELVADFIQKELKSGKIRVSNSPVGANLFFVPKNDSTTELRPCVDYRDLNNSTIGDRYPLPPISGLIQELTGGDWYAKFDWRWAYNNIRIREGSEWKFAFKCHLGLYEPLVMPFGPKQAPAHMQRFVRESCKDFIEEGWLFNILDDFVIKTVGTVKNHIDHIRNYLRRIEDLGIYVKESKCLFFEKQIPFVGFMVNKYGYWKQPEKVEAIVKWGIPKNVKDVRAFMGYVNFYRPFADHLSTIAKPLFDLTTKTRKFEWREQHQVAFDKIKNILTQDVFLMFPQPNQPYILHFDASELGTGAVLQQQDEGGVLRPLEFYSKKWNAAEYNYSTPDKELFGLVLALKYWYKWLYGAQEIKVYTDHKSLRDFSKTQLLKPRHARWALVLEDFRENMKISWLSGRKNMVADATSRDPNFSLNEEELRSRSERILLPSNNFVSLVKFSSIVEANFEPIVEQEKVDEAASLRKCQGHQQDISGEVNKQKEVMQLYHDHALAGHFGYKKTLKIITRRYWWRGMAKGIKEFVSSCDVCQRTKTNRQAPMGKLRPLPIPERNWQHITMDFIVKLPKSKSFDSILVVVDRRSKEAHFIPTNETITAEGTAMLVYKHIICRHGVPESIISDRGPQFKSRFWKKLLELLGSKAILSTAYHPQTDGQSERVNQTLEQYLRCFTSYNQNDWADLLPGAEFAYNNSYNDSIGMSPFYAVTGQDANIEQLGTVPSLVVITNPPEAGRIKQQFDQVFQHLQKHLENAQKRYKSNADRHRTEEISFDIGDEVLVSTKNVRTERPSKKLEYKYMGPYRIKRRINPVTYEVELPAECRIHPVFHINLLKRYIEAEDGERRKPPPPLKLNYEEGFMIEEILDVRRRGRGFEYLIAWEGFGPEDRTWEPRTSLNDDVMLRRWHQSHPEKPSPFALRN</sequence>
<proteinExistence type="predicted"/>
<keyword evidence="8" id="KW-0255">Endonuclease</keyword>
<dbReference type="GO" id="GO:0005634">
    <property type="term" value="C:nucleus"/>
    <property type="evidence" value="ECO:0007669"/>
    <property type="project" value="UniProtKB-ARBA"/>
</dbReference>
<dbReference type="Gene3D" id="2.40.50.40">
    <property type="match status" value="1"/>
</dbReference>
<dbReference type="SUPFAM" id="SSF50630">
    <property type="entry name" value="Acid proteases"/>
    <property type="match status" value="1"/>
</dbReference>
<dbReference type="InterPro" id="IPR016197">
    <property type="entry name" value="Chromo-like_dom_sf"/>
</dbReference>
<evidence type="ECO:0000256" key="5">
    <source>
        <dbReference type="ARBA" id="ARBA00022722"/>
    </source>
</evidence>
<dbReference type="CDD" id="cd00303">
    <property type="entry name" value="retropepsin_like"/>
    <property type="match status" value="1"/>
</dbReference>
<dbReference type="SUPFAM" id="SSF54160">
    <property type="entry name" value="Chromo domain-like"/>
    <property type="match status" value="1"/>
</dbReference>
<dbReference type="InterPro" id="IPR001584">
    <property type="entry name" value="Integrase_cat-core"/>
</dbReference>
<evidence type="ECO:0000256" key="15">
    <source>
        <dbReference type="ARBA" id="ARBA00023172"/>
    </source>
</evidence>
<evidence type="ECO:0000256" key="4">
    <source>
        <dbReference type="ARBA" id="ARBA00022695"/>
    </source>
</evidence>
<dbReference type="GO" id="GO:0006508">
    <property type="term" value="P:proteolysis"/>
    <property type="evidence" value="ECO:0007669"/>
    <property type="project" value="UniProtKB-KW"/>
</dbReference>
<keyword evidence="16" id="KW-0175">Coiled coil</keyword>
<dbReference type="Proteomes" id="UP000320475">
    <property type="component" value="Unassembled WGS sequence"/>
</dbReference>
<evidence type="ECO:0000256" key="11">
    <source>
        <dbReference type="ARBA" id="ARBA00022908"/>
    </source>
</evidence>
<dbReference type="InterPro" id="IPR041373">
    <property type="entry name" value="RT_RNaseH"/>
</dbReference>
<organism evidence="20 21">
    <name type="scientific">Synchytrium endobioticum</name>
    <dbReference type="NCBI Taxonomy" id="286115"/>
    <lineage>
        <taxon>Eukaryota</taxon>
        <taxon>Fungi</taxon>
        <taxon>Fungi incertae sedis</taxon>
        <taxon>Chytridiomycota</taxon>
        <taxon>Chytridiomycota incertae sedis</taxon>
        <taxon>Chytridiomycetes</taxon>
        <taxon>Synchytriales</taxon>
        <taxon>Synchytriaceae</taxon>
        <taxon>Synchytrium</taxon>
    </lineage>
</organism>
<dbReference type="Pfam" id="PF08284">
    <property type="entry name" value="RVP_2"/>
    <property type="match status" value="1"/>
</dbReference>
<accession>A0A507D4S1</accession>
<keyword evidence="9" id="KW-0378">Hydrolase</keyword>
<keyword evidence="12" id="KW-0695">RNA-directed DNA polymerase</keyword>
<evidence type="ECO:0000259" key="18">
    <source>
        <dbReference type="PROSITE" id="PS50878"/>
    </source>
</evidence>
<keyword evidence="14" id="KW-0238">DNA-binding</keyword>
<dbReference type="InterPro" id="IPR023780">
    <property type="entry name" value="Chromo_domain"/>
</dbReference>
<reference evidence="20 21" key="1">
    <citation type="journal article" date="2019" name="Sci. Rep.">
        <title>Comparative genomics of chytrid fungi reveal insights into the obligate biotrophic and pathogenic lifestyle of Synchytrium endobioticum.</title>
        <authorList>
            <person name="van de Vossenberg B.T.L.H."/>
            <person name="Warris S."/>
            <person name="Nguyen H.D.T."/>
            <person name="van Gent-Pelzer M.P.E."/>
            <person name="Joly D.L."/>
            <person name="van de Geest H.C."/>
            <person name="Bonants P.J.M."/>
            <person name="Smith D.S."/>
            <person name="Levesque C.A."/>
            <person name="van der Lee T.A.J."/>
        </authorList>
    </citation>
    <scope>NUCLEOTIDE SEQUENCE [LARGE SCALE GENOMIC DNA]</scope>
    <source>
        <strain evidence="20 21">LEV6574</strain>
    </source>
</reference>
<dbReference type="FunFam" id="3.30.420.10:FF:000032">
    <property type="entry name" value="Retrovirus-related Pol polyprotein from transposon 297-like Protein"/>
    <property type="match status" value="1"/>
</dbReference>
<name>A0A507D4S1_9FUNG</name>
<dbReference type="GO" id="GO:0004519">
    <property type="term" value="F:endonuclease activity"/>
    <property type="evidence" value="ECO:0007669"/>
    <property type="project" value="UniProtKB-KW"/>
</dbReference>
<evidence type="ECO:0000256" key="10">
    <source>
        <dbReference type="ARBA" id="ARBA00022842"/>
    </source>
</evidence>
<dbReference type="VEuPathDB" id="FungiDB:SeMB42_g06994"/>
<dbReference type="Pfam" id="PF00078">
    <property type="entry name" value="RVT_1"/>
    <property type="match status" value="1"/>
</dbReference>
<dbReference type="Gene3D" id="3.10.10.10">
    <property type="entry name" value="HIV Type 1 Reverse Transcriptase, subunit A, domain 1"/>
    <property type="match status" value="1"/>
</dbReference>
<keyword evidence="6" id="KW-0479">Metal-binding</keyword>
<evidence type="ECO:0000256" key="12">
    <source>
        <dbReference type="ARBA" id="ARBA00022918"/>
    </source>
</evidence>
<dbReference type="FunFam" id="1.10.340.70:FF:000001">
    <property type="entry name" value="Retrovirus-related Pol polyprotein from transposon gypsy-like Protein"/>
    <property type="match status" value="1"/>
</dbReference>
<dbReference type="PROSITE" id="PS50878">
    <property type="entry name" value="RT_POL"/>
    <property type="match status" value="1"/>
</dbReference>
<feature type="domain" description="Reverse transcriptase" evidence="18">
    <location>
        <begin position="633"/>
        <end position="816"/>
    </location>
</feature>
<dbReference type="GO" id="GO:0006310">
    <property type="term" value="P:DNA recombination"/>
    <property type="evidence" value="ECO:0007669"/>
    <property type="project" value="UniProtKB-KW"/>
</dbReference>
<dbReference type="Pfam" id="PF00385">
    <property type="entry name" value="Chromo"/>
    <property type="match status" value="1"/>
</dbReference>
<evidence type="ECO:0000256" key="14">
    <source>
        <dbReference type="ARBA" id="ARBA00023125"/>
    </source>
</evidence>
<evidence type="ECO:0000313" key="20">
    <source>
        <dbReference type="EMBL" id="TPX46509.1"/>
    </source>
</evidence>
<dbReference type="FunFam" id="3.30.70.270:FF:000020">
    <property type="entry name" value="Transposon Tf2-6 polyprotein-like Protein"/>
    <property type="match status" value="1"/>
</dbReference>
<dbReference type="PROSITE" id="PS50994">
    <property type="entry name" value="INTEGRASE"/>
    <property type="match status" value="1"/>
</dbReference>
<dbReference type="PANTHER" id="PTHR37984:SF5">
    <property type="entry name" value="PROTEIN NYNRIN-LIKE"/>
    <property type="match status" value="1"/>
</dbReference>
<keyword evidence="7" id="KW-0064">Aspartyl protease</keyword>
<dbReference type="Gene3D" id="2.40.70.10">
    <property type="entry name" value="Acid Proteases"/>
    <property type="match status" value="1"/>
</dbReference>
<evidence type="ECO:0000259" key="17">
    <source>
        <dbReference type="PROSITE" id="PS50013"/>
    </source>
</evidence>
<evidence type="ECO:0000256" key="13">
    <source>
        <dbReference type="ARBA" id="ARBA00022932"/>
    </source>
</evidence>
<dbReference type="InterPro" id="IPR001969">
    <property type="entry name" value="Aspartic_peptidase_AS"/>
</dbReference>
<dbReference type="InterPro" id="IPR041588">
    <property type="entry name" value="Integrase_H2C2"/>
</dbReference>
<keyword evidence="5" id="KW-0540">Nuclease</keyword>
<dbReference type="EC" id="2.7.7.49" evidence="1"/>
<dbReference type="InterPro" id="IPR043502">
    <property type="entry name" value="DNA/RNA_pol_sf"/>
</dbReference>
<dbReference type="InterPro" id="IPR036397">
    <property type="entry name" value="RNaseH_sf"/>
</dbReference>
<evidence type="ECO:0000256" key="7">
    <source>
        <dbReference type="ARBA" id="ARBA00022750"/>
    </source>
</evidence>
<dbReference type="InterPro" id="IPR021109">
    <property type="entry name" value="Peptidase_aspartic_dom_sf"/>
</dbReference>
<dbReference type="GO" id="GO:0003964">
    <property type="term" value="F:RNA-directed DNA polymerase activity"/>
    <property type="evidence" value="ECO:0007669"/>
    <property type="project" value="UniProtKB-KW"/>
</dbReference>
<evidence type="ECO:0000259" key="19">
    <source>
        <dbReference type="PROSITE" id="PS50994"/>
    </source>
</evidence>
<dbReference type="EMBL" id="QEAM01000102">
    <property type="protein sequence ID" value="TPX46509.1"/>
    <property type="molecule type" value="Genomic_DNA"/>
</dbReference>
<dbReference type="GO" id="GO:0003677">
    <property type="term" value="F:DNA binding"/>
    <property type="evidence" value="ECO:0007669"/>
    <property type="project" value="UniProtKB-KW"/>
</dbReference>
<dbReference type="PROSITE" id="PS00141">
    <property type="entry name" value="ASP_PROTEASE"/>
    <property type="match status" value="1"/>
</dbReference>
<feature type="coiled-coil region" evidence="16">
    <location>
        <begin position="19"/>
        <end position="76"/>
    </location>
</feature>
<dbReference type="Gene3D" id="3.30.420.10">
    <property type="entry name" value="Ribonuclease H-like superfamily/Ribonuclease H"/>
    <property type="match status" value="1"/>
</dbReference>
<evidence type="ECO:0000256" key="1">
    <source>
        <dbReference type="ARBA" id="ARBA00012493"/>
    </source>
</evidence>
<dbReference type="GO" id="GO:0003887">
    <property type="term" value="F:DNA-directed DNA polymerase activity"/>
    <property type="evidence" value="ECO:0007669"/>
    <property type="project" value="UniProtKB-KW"/>
</dbReference>
<dbReference type="InterPro" id="IPR056924">
    <property type="entry name" value="SH3_Tf2-1"/>
</dbReference>
<dbReference type="SMART" id="SM00298">
    <property type="entry name" value="CHROMO"/>
    <property type="match status" value="1"/>
</dbReference>
<evidence type="ECO:0000256" key="16">
    <source>
        <dbReference type="SAM" id="Coils"/>
    </source>
</evidence>
<keyword evidence="13" id="KW-0239">DNA-directed DNA polymerase</keyword>
<dbReference type="Pfam" id="PF00665">
    <property type="entry name" value="rve"/>
    <property type="match status" value="1"/>
</dbReference>
<dbReference type="Pfam" id="PF17921">
    <property type="entry name" value="Integrase_H2C2"/>
    <property type="match status" value="1"/>
</dbReference>
<keyword evidence="4" id="KW-0548">Nucleotidyltransferase</keyword>
<keyword evidence="15" id="KW-0233">DNA recombination</keyword>
<dbReference type="InterPro" id="IPR050951">
    <property type="entry name" value="Retrovirus_Pol_polyprotein"/>
</dbReference>
<dbReference type="GO" id="GO:0046872">
    <property type="term" value="F:metal ion binding"/>
    <property type="evidence" value="ECO:0007669"/>
    <property type="project" value="UniProtKB-KW"/>
</dbReference>
<keyword evidence="10" id="KW-0460">Magnesium</keyword>
<evidence type="ECO:0000256" key="2">
    <source>
        <dbReference type="ARBA" id="ARBA00022670"/>
    </source>
</evidence>
<feature type="domain" description="Integrase catalytic" evidence="19">
    <location>
        <begin position="1164"/>
        <end position="1328"/>
    </location>
</feature>
<dbReference type="PANTHER" id="PTHR37984">
    <property type="entry name" value="PROTEIN CBG26694"/>
    <property type="match status" value="1"/>
</dbReference>
<dbReference type="GO" id="GO:0004190">
    <property type="term" value="F:aspartic-type endopeptidase activity"/>
    <property type="evidence" value="ECO:0007669"/>
    <property type="project" value="UniProtKB-KW"/>
</dbReference>
<dbReference type="SUPFAM" id="SSF56672">
    <property type="entry name" value="DNA/RNA polymerases"/>
    <property type="match status" value="1"/>
</dbReference>
<dbReference type="GO" id="GO:0015074">
    <property type="term" value="P:DNA integration"/>
    <property type="evidence" value="ECO:0007669"/>
    <property type="project" value="UniProtKB-KW"/>
</dbReference>
<dbReference type="InterPro" id="IPR012337">
    <property type="entry name" value="RNaseH-like_sf"/>
</dbReference>
<gene>
    <name evidence="20" type="ORF">SeLEV6574_g03183</name>
</gene>
<keyword evidence="11" id="KW-0229">DNA integration</keyword>
<keyword evidence="2" id="KW-0645">Protease</keyword>
<dbReference type="InterPro" id="IPR043128">
    <property type="entry name" value="Rev_trsase/Diguanyl_cyclase"/>
</dbReference>
<feature type="domain" description="Chromo" evidence="17">
    <location>
        <begin position="1474"/>
        <end position="1532"/>
    </location>
</feature>
<dbReference type="SUPFAM" id="SSF53098">
    <property type="entry name" value="Ribonuclease H-like"/>
    <property type="match status" value="1"/>
</dbReference>
<dbReference type="InterPro" id="IPR000953">
    <property type="entry name" value="Chromo/chromo_shadow_dom"/>
</dbReference>
<evidence type="ECO:0000256" key="6">
    <source>
        <dbReference type="ARBA" id="ARBA00022723"/>
    </source>
</evidence>
<evidence type="ECO:0000256" key="3">
    <source>
        <dbReference type="ARBA" id="ARBA00022679"/>
    </source>
</evidence>
<evidence type="ECO:0000256" key="8">
    <source>
        <dbReference type="ARBA" id="ARBA00022759"/>
    </source>
</evidence>
<dbReference type="Pfam" id="PF24626">
    <property type="entry name" value="SH3_Tf2-1"/>
    <property type="match status" value="1"/>
</dbReference>
<dbReference type="Gene3D" id="3.30.70.270">
    <property type="match status" value="2"/>
</dbReference>
<protein>
    <recommendedName>
        <fullName evidence="1">RNA-directed DNA polymerase</fullName>
        <ecNumber evidence="1">2.7.7.49</ecNumber>
    </recommendedName>
</protein>
<dbReference type="OrthoDB" id="425619at2759"/>
<dbReference type="CDD" id="cd09274">
    <property type="entry name" value="RNase_HI_RT_Ty3"/>
    <property type="match status" value="1"/>
</dbReference>